<accession>A0A5B7IIK4</accession>
<proteinExistence type="predicted"/>
<feature type="transmembrane region" description="Helical" evidence="1">
    <location>
        <begin position="35"/>
        <end position="56"/>
    </location>
</feature>
<organism evidence="2 3">
    <name type="scientific">Portunus trituberculatus</name>
    <name type="common">Swimming crab</name>
    <name type="synonym">Neptunus trituberculatus</name>
    <dbReference type="NCBI Taxonomy" id="210409"/>
    <lineage>
        <taxon>Eukaryota</taxon>
        <taxon>Metazoa</taxon>
        <taxon>Ecdysozoa</taxon>
        <taxon>Arthropoda</taxon>
        <taxon>Crustacea</taxon>
        <taxon>Multicrustacea</taxon>
        <taxon>Malacostraca</taxon>
        <taxon>Eumalacostraca</taxon>
        <taxon>Eucarida</taxon>
        <taxon>Decapoda</taxon>
        <taxon>Pleocyemata</taxon>
        <taxon>Brachyura</taxon>
        <taxon>Eubrachyura</taxon>
        <taxon>Portunoidea</taxon>
        <taxon>Portunidae</taxon>
        <taxon>Portuninae</taxon>
        <taxon>Portunus</taxon>
    </lineage>
</organism>
<protein>
    <submittedName>
        <fullName evidence="2">Uncharacterized protein</fullName>
    </submittedName>
</protein>
<gene>
    <name evidence="2" type="ORF">E2C01_078377</name>
</gene>
<name>A0A5B7IIK4_PORTR</name>
<keyword evidence="1" id="KW-0472">Membrane</keyword>
<sequence>MKKGEEDWLKRRKVLLIYIRHDGRRPSGESHYADYLGSHGMELIIPLLLLLLLLLLPPSRSRIMQPSLLHQGEWESTATNRPIRGSLYGAISQLPGLFLQLAPDLRQIAARDSICNQPRLSGGGCLEGTEVCYLVGGRGSFMSVRSRLPGNVGRIVRNSSSPGLRRERMWLRGGRGGCVARMGVFGGRGDVDLVEEGRLVKLGG</sequence>
<evidence type="ECO:0000313" key="3">
    <source>
        <dbReference type="Proteomes" id="UP000324222"/>
    </source>
</evidence>
<comment type="caution">
    <text evidence="2">The sequence shown here is derived from an EMBL/GenBank/DDBJ whole genome shotgun (WGS) entry which is preliminary data.</text>
</comment>
<reference evidence="2 3" key="1">
    <citation type="submission" date="2019-05" db="EMBL/GenBank/DDBJ databases">
        <title>Another draft genome of Portunus trituberculatus and its Hox gene families provides insights of decapod evolution.</title>
        <authorList>
            <person name="Jeong J.-H."/>
            <person name="Song I."/>
            <person name="Kim S."/>
            <person name="Choi T."/>
            <person name="Kim D."/>
            <person name="Ryu S."/>
            <person name="Kim W."/>
        </authorList>
    </citation>
    <scope>NUCLEOTIDE SEQUENCE [LARGE SCALE GENOMIC DNA]</scope>
    <source>
        <tissue evidence="2">Muscle</tissue>
    </source>
</reference>
<dbReference type="EMBL" id="VSRR010063092">
    <property type="protein sequence ID" value="MPC83662.1"/>
    <property type="molecule type" value="Genomic_DNA"/>
</dbReference>
<dbReference type="AlphaFoldDB" id="A0A5B7IIK4"/>
<dbReference type="Proteomes" id="UP000324222">
    <property type="component" value="Unassembled WGS sequence"/>
</dbReference>
<evidence type="ECO:0000313" key="2">
    <source>
        <dbReference type="EMBL" id="MPC83662.1"/>
    </source>
</evidence>
<keyword evidence="1" id="KW-0812">Transmembrane</keyword>
<keyword evidence="1" id="KW-1133">Transmembrane helix</keyword>
<keyword evidence="3" id="KW-1185">Reference proteome</keyword>
<evidence type="ECO:0000256" key="1">
    <source>
        <dbReference type="SAM" id="Phobius"/>
    </source>
</evidence>